<comment type="caution">
    <text evidence="1">The sequence shown here is derived from an EMBL/GenBank/DDBJ whole genome shotgun (WGS) entry which is preliminary data.</text>
</comment>
<name>A0ACC0Z362_9ROSI</name>
<keyword evidence="2" id="KW-1185">Reference proteome</keyword>
<gene>
    <name evidence="1" type="ORF">Pint_04295</name>
</gene>
<evidence type="ECO:0000313" key="2">
    <source>
        <dbReference type="Proteomes" id="UP001163603"/>
    </source>
</evidence>
<evidence type="ECO:0000313" key="1">
    <source>
        <dbReference type="EMBL" id="KAJ0044854.1"/>
    </source>
</evidence>
<dbReference type="Proteomes" id="UP001163603">
    <property type="component" value="Chromosome 3"/>
</dbReference>
<organism evidence="1 2">
    <name type="scientific">Pistacia integerrima</name>
    <dbReference type="NCBI Taxonomy" id="434235"/>
    <lineage>
        <taxon>Eukaryota</taxon>
        <taxon>Viridiplantae</taxon>
        <taxon>Streptophyta</taxon>
        <taxon>Embryophyta</taxon>
        <taxon>Tracheophyta</taxon>
        <taxon>Spermatophyta</taxon>
        <taxon>Magnoliopsida</taxon>
        <taxon>eudicotyledons</taxon>
        <taxon>Gunneridae</taxon>
        <taxon>Pentapetalae</taxon>
        <taxon>rosids</taxon>
        <taxon>malvids</taxon>
        <taxon>Sapindales</taxon>
        <taxon>Anacardiaceae</taxon>
        <taxon>Pistacia</taxon>
    </lineage>
</organism>
<reference evidence="2" key="1">
    <citation type="journal article" date="2023" name="G3 (Bethesda)">
        <title>Genome assembly and association tests identify interacting loci associated with vigor, precocity, and sex in interspecific pistachio rootstocks.</title>
        <authorList>
            <person name="Palmer W."/>
            <person name="Jacygrad E."/>
            <person name="Sagayaradj S."/>
            <person name="Cavanaugh K."/>
            <person name="Han R."/>
            <person name="Bertier L."/>
            <person name="Beede B."/>
            <person name="Kafkas S."/>
            <person name="Golino D."/>
            <person name="Preece J."/>
            <person name="Michelmore R."/>
        </authorList>
    </citation>
    <scope>NUCLEOTIDE SEQUENCE [LARGE SCALE GENOMIC DNA]</scope>
</reference>
<sequence length="341" mass="39319">MISTLFQSVFEKFKDDDRKFKSSLINDVQGMLNLHEAAHFAIHSEDILDEALAFTATQLKSMASRVSSHLAEEINHTLKFPIRKSVPRYEARFFLSTYARHNSHNKTLLKFAKLDYNILQVRHQKQLSDILKWDIGAIDMLPDYMKFIYKSLLDFFAEMEEDMSKEGRAYCVDCPKMMVVTAIIDNKNCLAVINIEFDYIVLSCKEWSKHILLKPYGSIKGIFQIIRAADRIARLLDDKASHRFEQKRGHVPSAVECYMKQHGVSEDVAVEFLLKQVADAWKDVNEAMPKPTAVPLPLLEGILNFCRTMEFMYKDDRDIDAFSDATKVKDHVASLLRDPIL</sequence>
<dbReference type="EMBL" id="CM047738">
    <property type="protein sequence ID" value="KAJ0044854.1"/>
    <property type="molecule type" value="Genomic_DNA"/>
</dbReference>
<proteinExistence type="predicted"/>
<protein>
    <submittedName>
        <fullName evidence="1">Uncharacterized protein</fullName>
    </submittedName>
</protein>
<accession>A0ACC0Z362</accession>